<dbReference type="OrthoDB" id="7645002at2"/>
<sequence length="302" mass="36231">MKKTKKNCWAFGFTANFTFATASVMMDIKKYCPDFVDEIVIFHNGINDKDKKLLNRILPTKFYEYNFPIKISKLSDSAQNYFTSMVFSKFEALKLLQEYERVIFSDYDILIQGDLSEMFKDCPSGWRVVWAKNKVRDMLYREIDDYDMDKESFHGAFHIVWDHLPDHQKMWEWCYFALEEYAEALWLPETGVFNLLWQEFNIDVERSLHPLVYDCHPSQTDHTKDAKIIHAYAQPKFWNGWDFPQWEQNYRKWAGWGGTPYYERTMKYKLQQKFFDARNKIQRSIGPMKKLIKNLVFGSSSR</sequence>
<dbReference type="Gene3D" id="3.90.550.10">
    <property type="entry name" value="Spore Coat Polysaccharide Biosynthesis Protein SpsA, Chain A"/>
    <property type="match status" value="1"/>
</dbReference>
<accession>A0A1J0AE59</accession>
<dbReference type="InterPro" id="IPR002495">
    <property type="entry name" value="Glyco_trans_8"/>
</dbReference>
<evidence type="ECO:0000313" key="3">
    <source>
        <dbReference type="Proteomes" id="UP000180235"/>
    </source>
</evidence>
<dbReference type="RefSeq" id="WP_071454695.1">
    <property type="nucleotide sequence ID" value="NZ_CP017675.1"/>
</dbReference>
<dbReference type="SUPFAM" id="SSF53448">
    <property type="entry name" value="Nucleotide-diphospho-sugar transferases"/>
    <property type="match status" value="1"/>
</dbReference>
<keyword evidence="2" id="KW-0808">Transferase</keyword>
<evidence type="ECO:0000313" key="2">
    <source>
        <dbReference type="EMBL" id="APB34217.1"/>
    </source>
</evidence>
<evidence type="ECO:0000256" key="1">
    <source>
        <dbReference type="SAM" id="SignalP"/>
    </source>
</evidence>
<keyword evidence="3" id="KW-1185">Reference proteome</keyword>
<reference evidence="2 3" key="1">
    <citation type="submission" date="2016-10" db="EMBL/GenBank/DDBJ databases">
        <title>Description of Gloeomargarita lithophora gen. nov., sp. nov., a thylakoid-bearing basal-branching cyanobacterium with intracellular carbonates, and proposal for Gloeomargaritales ord. nov.</title>
        <authorList>
            <person name="Moreira D."/>
            <person name="Tavera R."/>
            <person name="Benzerara K."/>
            <person name="Skouri-Panet F."/>
            <person name="Couradeau E."/>
            <person name="Gerard E."/>
            <person name="Loussert C."/>
            <person name="Novelo E."/>
            <person name="Zivanovic Y."/>
            <person name="Lopez-Garcia P."/>
        </authorList>
    </citation>
    <scope>NUCLEOTIDE SEQUENCE [LARGE SCALE GENOMIC DNA]</scope>
    <source>
        <strain evidence="2 3">D10</strain>
    </source>
</reference>
<dbReference type="Pfam" id="PF01501">
    <property type="entry name" value="Glyco_transf_8"/>
    <property type="match status" value="1"/>
</dbReference>
<proteinExistence type="predicted"/>
<protein>
    <submittedName>
        <fullName evidence="2">Putative glycosyltransferase family 8 protein</fullName>
    </submittedName>
</protein>
<dbReference type="InterPro" id="IPR029044">
    <property type="entry name" value="Nucleotide-diphossugar_trans"/>
</dbReference>
<dbReference type="Proteomes" id="UP000180235">
    <property type="component" value="Chromosome"/>
</dbReference>
<dbReference type="EMBL" id="CP017675">
    <property type="protein sequence ID" value="APB34217.1"/>
    <property type="molecule type" value="Genomic_DNA"/>
</dbReference>
<dbReference type="KEGG" id="glt:GlitD10_1891"/>
<feature type="chain" id="PRO_5009608727" evidence="1">
    <location>
        <begin position="23"/>
        <end position="302"/>
    </location>
</feature>
<dbReference type="AlphaFoldDB" id="A0A1J0AE59"/>
<dbReference type="GO" id="GO:0016757">
    <property type="term" value="F:glycosyltransferase activity"/>
    <property type="evidence" value="ECO:0007669"/>
    <property type="project" value="InterPro"/>
</dbReference>
<name>A0A1J0AE59_9CYAN</name>
<gene>
    <name evidence="2" type="ORF">GlitD10_1891</name>
</gene>
<keyword evidence="1" id="KW-0732">Signal</keyword>
<organism evidence="2 3">
    <name type="scientific">Gloeomargarita lithophora Alchichica-D10</name>
    <dbReference type="NCBI Taxonomy" id="1188229"/>
    <lineage>
        <taxon>Bacteria</taxon>
        <taxon>Bacillati</taxon>
        <taxon>Cyanobacteriota</taxon>
        <taxon>Cyanophyceae</taxon>
        <taxon>Gloeomargaritales</taxon>
        <taxon>Gloeomargaritaceae</taxon>
        <taxon>Gloeomargarita</taxon>
    </lineage>
</organism>
<dbReference type="STRING" id="1188229.GlitD10_1891"/>
<feature type="signal peptide" evidence="1">
    <location>
        <begin position="1"/>
        <end position="22"/>
    </location>
</feature>